<accession>A0A225ATK7</accession>
<dbReference type="Pfam" id="PF07690">
    <property type="entry name" value="MFS_1"/>
    <property type="match status" value="1"/>
</dbReference>
<feature type="transmembrane region" description="Helical" evidence="5">
    <location>
        <begin position="432"/>
        <end position="454"/>
    </location>
</feature>
<comment type="subcellular location">
    <subcellularLocation>
        <location evidence="1">Membrane</location>
        <topology evidence="1">Multi-pass membrane protein</topology>
    </subcellularLocation>
</comment>
<dbReference type="AlphaFoldDB" id="A0A225ATK7"/>
<sequence>MRHGLKLKDGENTTRLGEICSGSLHSSTDNGVHLVPQPSGHSEDLLSWSFSRKLRLILITCLAAFAGNVAALSGQEAYPVQAGLYKVAILEASYSVAAAISGLATGAIFCLPLARIFGRWSITFWSLVGSLACAIWSARRTSESDYLKFIMSRLLSGLFGSVPSAVGGSTIFDLFYLHQRGRAFICDQISVTFGATGGPTLSGFIAGTTSWTWCFWWTVPLLAITALLVFVLAEDTSFDREQGKPVHVLERPQVATRAIIPIAIMLSPITMLCGLFTLVVFGWLLINDVLLPTFLQNPIEQGGWVAVIIAQLIGMVANDGLPLWICKRYYNGIWRPELRLYTMTITMIFCPIGLGICGVALQHHDHYMVFAVGYFVTAFSVLVCVPVAVNYIAESFSHYAAECTLIMTFYRLSWGVAVSFFISQWIDEVGINWVYGTAALITIVAYSFICALLWKGPVRRTKSLIRGLASSEEGQRLFTTGI</sequence>
<dbReference type="InterPro" id="IPR036259">
    <property type="entry name" value="MFS_trans_sf"/>
</dbReference>
<evidence type="ECO:0000256" key="4">
    <source>
        <dbReference type="ARBA" id="ARBA00023136"/>
    </source>
</evidence>
<keyword evidence="4 5" id="KW-0472">Membrane</keyword>
<feature type="transmembrane region" description="Helical" evidence="5">
    <location>
        <begin position="54"/>
        <end position="72"/>
    </location>
</feature>
<feature type="domain" description="Major facilitator superfamily (MFS) profile" evidence="6">
    <location>
        <begin position="56"/>
        <end position="462"/>
    </location>
</feature>
<feature type="transmembrane region" description="Helical" evidence="5">
    <location>
        <begin position="120"/>
        <end position="138"/>
    </location>
</feature>
<feature type="transmembrane region" description="Helical" evidence="5">
    <location>
        <begin position="254"/>
        <end position="284"/>
    </location>
</feature>
<reference evidence="7 8" key="1">
    <citation type="submission" date="2015-06" db="EMBL/GenBank/DDBJ databases">
        <title>Talaromyces atroroseus IBT 11181 draft genome.</title>
        <authorList>
            <person name="Rasmussen K.B."/>
            <person name="Rasmussen S."/>
            <person name="Petersen B."/>
            <person name="Sicheritz-Ponten T."/>
            <person name="Mortensen U.H."/>
            <person name="Thrane U."/>
        </authorList>
    </citation>
    <scope>NUCLEOTIDE SEQUENCE [LARGE SCALE GENOMIC DNA]</scope>
    <source>
        <strain evidence="7 8">IBT 11181</strain>
    </source>
</reference>
<evidence type="ECO:0000256" key="3">
    <source>
        <dbReference type="ARBA" id="ARBA00022989"/>
    </source>
</evidence>
<dbReference type="GO" id="GO:0022857">
    <property type="term" value="F:transmembrane transporter activity"/>
    <property type="evidence" value="ECO:0007669"/>
    <property type="project" value="InterPro"/>
</dbReference>
<dbReference type="STRING" id="1441469.A0A225ATK7"/>
<evidence type="ECO:0000256" key="2">
    <source>
        <dbReference type="ARBA" id="ARBA00022692"/>
    </source>
</evidence>
<dbReference type="OrthoDB" id="288590at2759"/>
<comment type="caution">
    <text evidence="7">The sequence shown here is derived from an EMBL/GenBank/DDBJ whole genome shotgun (WGS) entry which is preliminary data.</text>
</comment>
<organism evidence="7 8">
    <name type="scientific">Talaromyces atroroseus</name>
    <dbReference type="NCBI Taxonomy" id="1441469"/>
    <lineage>
        <taxon>Eukaryota</taxon>
        <taxon>Fungi</taxon>
        <taxon>Dikarya</taxon>
        <taxon>Ascomycota</taxon>
        <taxon>Pezizomycotina</taxon>
        <taxon>Eurotiomycetes</taxon>
        <taxon>Eurotiomycetidae</taxon>
        <taxon>Eurotiales</taxon>
        <taxon>Trichocomaceae</taxon>
        <taxon>Talaromyces</taxon>
        <taxon>Talaromyces sect. Trachyspermi</taxon>
    </lineage>
</organism>
<protein>
    <recommendedName>
        <fullName evidence="6">Major facilitator superfamily (MFS) profile domain-containing protein</fullName>
    </recommendedName>
</protein>
<feature type="transmembrane region" description="Helical" evidence="5">
    <location>
        <begin position="215"/>
        <end position="233"/>
    </location>
</feature>
<evidence type="ECO:0000259" key="6">
    <source>
        <dbReference type="PROSITE" id="PS50850"/>
    </source>
</evidence>
<feature type="transmembrane region" description="Helical" evidence="5">
    <location>
        <begin position="158"/>
        <end position="177"/>
    </location>
</feature>
<feature type="transmembrane region" description="Helical" evidence="5">
    <location>
        <begin position="367"/>
        <end position="393"/>
    </location>
</feature>
<keyword evidence="3 5" id="KW-1133">Transmembrane helix</keyword>
<name>A0A225ATK7_TALAT</name>
<dbReference type="SUPFAM" id="SSF103473">
    <property type="entry name" value="MFS general substrate transporter"/>
    <property type="match status" value="1"/>
</dbReference>
<keyword evidence="2 5" id="KW-0812">Transmembrane</keyword>
<dbReference type="RefSeq" id="XP_020124391.1">
    <property type="nucleotide sequence ID" value="XM_020260795.1"/>
</dbReference>
<gene>
    <name evidence="7" type="ORF">UA08_00934</name>
</gene>
<evidence type="ECO:0000256" key="5">
    <source>
        <dbReference type="SAM" id="Phobius"/>
    </source>
</evidence>
<dbReference type="PROSITE" id="PS50850">
    <property type="entry name" value="MFS"/>
    <property type="match status" value="1"/>
</dbReference>
<dbReference type="InterPro" id="IPR020846">
    <property type="entry name" value="MFS_dom"/>
</dbReference>
<dbReference type="GeneID" id="31000689"/>
<evidence type="ECO:0000313" key="8">
    <source>
        <dbReference type="Proteomes" id="UP000214365"/>
    </source>
</evidence>
<dbReference type="InterPro" id="IPR011701">
    <property type="entry name" value="MFS"/>
</dbReference>
<evidence type="ECO:0000256" key="1">
    <source>
        <dbReference type="ARBA" id="ARBA00004141"/>
    </source>
</evidence>
<feature type="transmembrane region" description="Helical" evidence="5">
    <location>
        <begin position="92"/>
        <end position="113"/>
    </location>
</feature>
<proteinExistence type="predicted"/>
<dbReference type="PANTHER" id="PTHR23502">
    <property type="entry name" value="MAJOR FACILITATOR SUPERFAMILY"/>
    <property type="match status" value="1"/>
</dbReference>
<feature type="transmembrane region" description="Helical" evidence="5">
    <location>
        <begin position="405"/>
        <end position="426"/>
    </location>
</feature>
<feature type="transmembrane region" description="Helical" evidence="5">
    <location>
        <begin position="304"/>
        <end position="326"/>
    </location>
</feature>
<keyword evidence="8" id="KW-1185">Reference proteome</keyword>
<dbReference type="EMBL" id="LFMY01000001">
    <property type="protein sequence ID" value="OKL64270.1"/>
    <property type="molecule type" value="Genomic_DNA"/>
</dbReference>
<feature type="transmembrane region" description="Helical" evidence="5">
    <location>
        <begin position="338"/>
        <end position="361"/>
    </location>
</feature>
<dbReference type="Proteomes" id="UP000214365">
    <property type="component" value="Unassembled WGS sequence"/>
</dbReference>
<feature type="transmembrane region" description="Helical" evidence="5">
    <location>
        <begin position="189"/>
        <end position="209"/>
    </location>
</feature>
<evidence type="ECO:0000313" key="7">
    <source>
        <dbReference type="EMBL" id="OKL64270.1"/>
    </source>
</evidence>
<dbReference type="PANTHER" id="PTHR23502:SF22">
    <property type="entry name" value="MAJOR FACILITATOR SUPERFAMILY (MFS) PROFILE DOMAIN-CONTAINING PROTEIN"/>
    <property type="match status" value="1"/>
</dbReference>
<dbReference type="Gene3D" id="1.20.1250.20">
    <property type="entry name" value="MFS general substrate transporter like domains"/>
    <property type="match status" value="1"/>
</dbReference>
<dbReference type="GO" id="GO:0005886">
    <property type="term" value="C:plasma membrane"/>
    <property type="evidence" value="ECO:0007669"/>
    <property type="project" value="TreeGrafter"/>
</dbReference>